<proteinExistence type="predicted"/>
<dbReference type="Proteomes" id="UP000050901">
    <property type="component" value="Unassembled WGS sequence"/>
</dbReference>
<organism evidence="1 2">
    <name type="scientific">Limosilactobacillus mucosae DSM 13345</name>
    <dbReference type="NCBI Taxonomy" id="1423771"/>
    <lineage>
        <taxon>Bacteria</taxon>
        <taxon>Bacillati</taxon>
        <taxon>Bacillota</taxon>
        <taxon>Bacilli</taxon>
        <taxon>Lactobacillales</taxon>
        <taxon>Lactobacillaceae</taxon>
        <taxon>Limosilactobacillus</taxon>
    </lineage>
</organism>
<protein>
    <submittedName>
        <fullName evidence="1">Uncharacterized protein</fullName>
    </submittedName>
</protein>
<accession>A0A0R1NXN5</accession>
<comment type="caution">
    <text evidence="1">The sequence shown here is derived from an EMBL/GenBank/DDBJ whole genome shotgun (WGS) entry which is preliminary data.</text>
</comment>
<name>A0A0R1NXN5_LIMMU</name>
<dbReference type="PATRIC" id="fig|1423771.3.peg.671"/>
<evidence type="ECO:0000313" key="1">
    <source>
        <dbReference type="EMBL" id="KRL24887.1"/>
    </source>
</evidence>
<gene>
    <name evidence="1" type="ORF">FC47_GL000664</name>
</gene>
<evidence type="ECO:0000313" key="2">
    <source>
        <dbReference type="Proteomes" id="UP000050901"/>
    </source>
</evidence>
<dbReference type="EMBL" id="AZEQ01000016">
    <property type="protein sequence ID" value="KRL24887.1"/>
    <property type="molecule type" value="Genomic_DNA"/>
</dbReference>
<dbReference type="AlphaFoldDB" id="A0A0R1NXN5"/>
<reference evidence="1 2" key="1">
    <citation type="journal article" date="2015" name="Genome Announc.">
        <title>Expanding the biotechnology potential of lactobacilli through comparative genomics of 213 strains and associated genera.</title>
        <authorList>
            <person name="Sun Z."/>
            <person name="Harris H.M."/>
            <person name="McCann A."/>
            <person name="Guo C."/>
            <person name="Argimon S."/>
            <person name="Zhang W."/>
            <person name="Yang X."/>
            <person name="Jeffery I.B."/>
            <person name="Cooney J.C."/>
            <person name="Kagawa T.F."/>
            <person name="Liu W."/>
            <person name="Song Y."/>
            <person name="Salvetti E."/>
            <person name="Wrobel A."/>
            <person name="Rasinkangas P."/>
            <person name="Parkhill J."/>
            <person name="Rea M.C."/>
            <person name="O'Sullivan O."/>
            <person name="Ritari J."/>
            <person name="Douillard F.P."/>
            <person name="Paul Ross R."/>
            <person name="Yang R."/>
            <person name="Briner A.E."/>
            <person name="Felis G.E."/>
            <person name="de Vos W.M."/>
            <person name="Barrangou R."/>
            <person name="Klaenhammer T.R."/>
            <person name="Caufield P.W."/>
            <person name="Cui Y."/>
            <person name="Zhang H."/>
            <person name="O'Toole P.W."/>
        </authorList>
    </citation>
    <scope>NUCLEOTIDE SEQUENCE [LARGE SCALE GENOMIC DNA]</scope>
    <source>
        <strain evidence="1 2">DSM 13345</strain>
    </source>
</reference>
<sequence length="56" mass="6325">MQKYHLMMKRSFLTMLTAILFINMAVDHLVSAMVISTSTKVANSLFTGIRPVHLSK</sequence>